<gene>
    <name evidence="3" type="ORF">CHS0354_029045</name>
</gene>
<dbReference type="PANTHER" id="PTHR21727:SF0">
    <property type="entry name" value="MRNA (2'-O-METHYLADENOSINE-N(6)-)-METHYLTRANSFERASE"/>
    <property type="match status" value="1"/>
</dbReference>
<dbReference type="GO" id="GO:0016422">
    <property type="term" value="F:mRNA (2'-O-methyladenosine-N6-)-methyltransferase activity"/>
    <property type="evidence" value="ECO:0007669"/>
    <property type="project" value="InterPro"/>
</dbReference>
<dbReference type="CDD" id="cd00201">
    <property type="entry name" value="WW"/>
    <property type="match status" value="1"/>
</dbReference>
<keyword evidence="4" id="KW-1185">Reference proteome</keyword>
<dbReference type="Pfam" id="PF12237">
    <property type="entry name" value="PCIF1_WW"/>
    <property type="match status" value="1"/>
</dbReference>
<reference evidence="3" key="3">
    <citation type="submission" date="2023-05" db="EMBL/GenBank/DDBJ databases">
        <authorList>
            <person name="Smith C.H."/>
        </authorList>
    </citation>
    <scope>NUCLEOTIDE SEQUENCE</scope>
    <source>
        <strain evidence="3">CHS0354</strain>
        <tissue evidence="3">Mantle</tissue>
    </source>
</reference>
<dbReference type="PROSITE" id="PS50020">
    <property type="entry name" value="WW_DOMAIN_2"/>
    <property type="match status" value="1"/>
</dbReference>
<dbReference type="AlphaFoldDB" id="A0AAE0SSC5"/>
<dbReference type="GO" id="GO:0005634">
    <property type="term" value="C:nucleus"/>
    <property type="evidence" value="ECO:0007669"/>
    <property type="project" value="TreeGrafter"/>
</dbReference>
<dbReference type="SMART" id="SM00456">
    <property type="entry name" value="WW"/>
    <property type="match status" value="1"/>
</dbReference>
<feature type="region of interest" description="Disordered" evidence="1">
    <location>
        <begin position="158"/>
        <end position="194"/>
    </location>
</feature>
<evidence type="ECO:0000313" key="4">
    <source>
        <dbReference type="Proteomes" id="UP001195483"/>
    </source>
</evidence>
<organism evidence="3 4">
    <name type="scientific">Potamilus streckersoni</name>
    <dbReference type="NCBI Taxonomy" id="2493646"/>
    <lineage>
        <taxon>Eukaryota</taxon>
        <taxon>Metazoa</taxon>
        <taxon>Spiralia</taxon>
        <taxon>Lophotrochozoa</taxon>
        <taxon>Mollusca</taxon>
        <taxon>Bivalvia</taxon>
        <taxon>Autobranchia</taxon>
        <taxon>Heteroconchia</taxon>
        <taxon>Palaeoheterodonta</taxon>
        <taxon>Unionida</taxon>
        <taxon>Unionoidea</taxon>
        <taxon>Unionidae</taxon>
        <taxon>Ambleminae</taxon>
        <taxon>Lampsilini</taxon>
        <taxon>Potamilus</taxon>
    </lineage>
</organism>
<accession>A0AAE0SSC5</accession>
<dbReference type="PANTHER" id="PTHR21727">
    <property type="entry name" value="PHOSPHORYLATED CTD INTERACTING FACTOR 1"/>
    <property type="match status" value="1"/>
</dbReference>
<feature type="compositionally biased region" description="Polar residues" evidence="1">
    <location>
        <begin position="1"/>
        <end position="33"/>
    </location>
</feature>
<name>A0AAE0SSC5_9BIVA</name>
<dbReference type="Pfam" id="PF00397">
    <property type="entry name" value="WW"/>
    <property type="match status" value="1"/>
</dbReference>
<dbReference type="InterPro" id="IPR039881">
    <property type="entry name" value="PCIF1-like"/>
</dbReference>
<dbReference type="InterPro" id="IPR001202">
    <property type="entry name" value="WW_dom"/>
</dbReference>
<sequence length="706" mass="80714">MLTMDGQKTSSTAAETSSGQLKITIKNPNSSNIAIKGNFVKTGDPNLGTEKEQTKQNNTPLSPNMPEAPSPVSGQNSFGSPMPLQHQNSLGSPVPMSLDPVHDLPIELLQAGWRKFWSKRENRPYFFNKVTNESLWDMPQIGVIDTFSDPLGIAGPIPSNGEKHPIRPSIGTPPAVLGEKRRPSGDSVESPSTKRPTFTYSPYWNFDIPTNAVIYERAPLTLPPPHPELELLRSQLTSKLRQQYQELCHSREGIDAPSESFNRWLLERKICDLGKDPMFPSVCTPEVSQSMYREIMNDIPVKLVKPKYSGDARKQLIKYAESAKKMIESRSTTPEGRKVVKWNVEDTFIWLRKQHNAAYEDYLERLAHLKKQCQPHVSEAAKCSVEGICTKMYNLAYETVKKIQERQTELLKENNITEIPTPQEPAHRKVLCYPIQLMVSFIRMPAVDVHNENEVHYLRYHGETMKLNSSHFHKLEQLYRLSCRDDHRFDIFLHRVWCLLRRYHTMFGSHANEGLSLQGALPIQVFECLHRVFGVTFECFASPLNCYFKQYCSAFPDTDCFFGSRGPILSFHPVSGSFEANPPFCEELMEATVDHFENLLSESFEPLSFIVFIPDWRDPPTEALMRLETSRFKRKQVILPPFEHEYRHGFQHICSKDEMSIKSFHGTLVVFLQNDSGFARWGPTPERIKELILAAKPRDIVNSQAS</sequence>
<evidence type="ECO:0000256" key="1">
    <source>
        <dbReference type="SAM" id="MobiDB-lite"/>
    </source>
</evidence>
<reference evidence="3" key="1">
    <citation type="journal article" date="2021" name="Genome Biol. Evol.">
        <title>A High-Quality Reference Genome for a Parasitic Bivalve with Doubly Uniparental Inheritance (Bivalvia: Unionida).</title>
        <authorList>
            <person name="Smith C.H."/>
        </authorList>
    </citation>
    <scope>NUCLEOTIDE SEQUENCE</scope>
    <source>
        <strain evidence="3">CHS0354</strain>
    </source>
</reference>
<dbReference type="FunFam" id="2.20.70.10:FF:000036">
    <property type="entry name" value="Phosphorylated CTD-interacting factor 1"/>
    <property type="match status" value="1"/>
</dbReference>
<feature type="region of interest" description="Disordered" evidence="1">
    <location>
        <begin position="1"/>
        <end position="75"/>
    </location>
</feature>
<comment type="caution">
    <text evidence="3">The sequence shown here is derived from an EMBL/GenBank/DDBJ whole genome shotgun (WGS) entry which is preliminary data.</text>
</comment>
<dbReference type="SUPFAM" id="SSF51045">
    <property type="entry name" value="WW domain"/>
    <property type="match status" value="1"/>
</dbReference>
<evidence type="ECO:0000313" key="3">
    <source>
        <dbReference type="EMBL" id="KAK3596869.1"/>
    </source>
</evidence>
<dbReference type="Proteomes" id="UP001195483">
    <property type="component" value="Unassembled WGS sequence"/>
</dbReference>
<evidence type="ECO:0000259" key="2">
    <source>
        <dbReference type="PROSITE" id="PS50020"/>
    </source>
</evidence>
<proteinExistence type="predicted"/>
<dbReference type="EMBL" id="JAEAOA010001746">
    <property type="protein sequence ID" value="KAK3596869.1"/>
    <property type="molecule type" value="Genomic_DNA"/>
</dbReference>
<dbReference type="GO" id="GO:0099122">
    <property type="term" value="F:RNA polymerase II C-terminal domain binding"/>
    <property type="evidence" value="ECO:0007669"/>
    <property type="project" value="InterPro"/>
</dbReference>
<dbReference type="Gene3D" id="2.20.70.10">
    <property type="match status" value="1"/>
</dbReference>
<protein>
    <recommendedName>
        <fullName evidence="2">WW domain-containing protein</fullName>
    </recommendedName>
</protein>
<feature type="domain" description="WW" evidence="2">
    <location>
        <begin position="107"/>
        <end position="141"/>
    </location>
</feature>
<reference evidence="3" key="2">
    <citation type="journal article" date="2021" name="Genome Biol. Evol.">
        <title>Developing a high-quality reference genome for a parasitic bivalve with doubly uniparental inheritance (Bivalvia: Unionida).</title>
        <authorList>
            <person name="Smith C.H."/>
        </authorList>
    </citation>
    <scope>NUCLEOTIDE SEQUENCE</scope>
    <source>
        <strain evidence="3">CHS0354</strain>
        <tissue evidence="3">Mantle</tissue>
    </source>
</reference>
<dbReference type="InterPro" id="IPR022035">
    <property type="entry name" value="PCIF1_WW"/>
</dbReference>
<dbReference type="InterPro" id="IPR036020">
    <property type="entry name" value="WW_dom_sf"/>
</dbReference>